<dbReference type="AlphaFoldDB" id="A0A8E6BCN2"/>
<organism evidence="1 2">
    <name type="scientific">Telmatocola sphagniphila</name>
    <dbReference type="NCBI Taxonomy" id="1123043"/>
    <lineage>
        <taxon>Bacteria</taxon>
        <taxon>Pseudomonadati</taxon>
        <taxon>Planctomycetota</taxon>
        <taxon>Planctomycetia</taxon>
        <taxon>Gemmatales</taxon>
        <taxon>Gemmataceae</taxon>
    </lineage>
</organism>
<keyword evidence="2" id="KW-1185">Reference proteome</keyword>
<reference evidence="1" key="1">
    <citation type="submission" date="2021-05" db="EMBL/GenBank/DDBJ databases">
        <title>Complete genome sequence of the cellulolytic planctomycete Telmatocola sphagniphila SP2T and characterization of the first cellulase from planctomycetes.</title>
        <authorList>
            <person name="Rakitin A.L."/>
            <person name="Beletsky A.V."/>
            <person name="Naumoff D.G."/>
            <person name="Kulichevskaya I.S."/>
            <person name="Mardanov A.V."/>
            <person name="Ravin N.V."/>
            <person name="Dedysh S.N."/>
        </authorList>
    </citation>
    <scope>NUCLEOTIDE SEQUENCE</scope>
    <source>
        <strain evidence="1">SP2T</strain>
    </source>
</reference>
<dbReference type="Pfam" id="PF07586">
    <property type="entry name" value="HXXSHH"/>
    <property type="match status" value="1"/>
</dbReference>
<dbReference type="RefSeq" id="WP_213500036.1">
    <property type="nucleotide sequence ID" value="NZ_CP074694.1"/>
</dbReference>
<protein>
    <submittedName>
        <fullName evidence="1">DUF1552 domain-containing protein</fullName>
    </submittedName>
</protein>
<dbReference type="Proteomes" id="UP000676194">
    <property type="component" value="Chromosome"/>
</dbReference>
<dbReference type="EMBL" id="CP074694">
    <property type="protein sequence ID" value="QVL34743.1"/>
    <property type="molecule type" value="Genomic_DNA"/>
</dbReference>
<sequence>MNHILTRRAALKGLGTIVTLPWLETFSAAAPGSAAKSAPMRTAFFYVPNGVHMQDWKPAKVGADYELPWILEPLKEFKKDLNVYSGLTLDKARPNGDGAGDHARAQAAFLTGRQPKKTNGADIRAGQSADQWIANQFNEQTRFASLELGIEGGKSSGNCDSGYSCAYQSNFSWRGDSTPNAKEVDPKVVFERLFGNGTNNEKDATRAKREKQNKSILDFVMEDAKSLDNQLGTHDKHKMDEYLTAVRELEGRIERARKMRDQKPVAPPAGTAIPTGIPKDLKEHMRLMGDLMVLAFQTDMTRVVTLPLANDGSNRSHSFLTIDWEGKQKPVSEGHHEISHHQGNKENFAKLRVINRFHIEQLAYMVGRLKSIKEGEKSLLDNCMIVYGSGIGDGNRHNHDDLPIISIGSYGGKVKTGQHLEYAKDTPLMNLYLAMFDKLGCPVKSFGDSTGVLKI</sequence>
<proteinExistence type="predicted"/>
<evidence type="ECO:0000313" key="2">
    <source>
        <dbReference type="Proteomes" id="UP000676194"/>
    </source>
</evidence>
<name>A0A8E6BCN2_9BACT</name>
<gene>
    <name evidence="1" type="ORF">KIH39_12785</name>
</gene>
<dbReference type="InterPro" id="IPR011447">
    <property type="entry name" value="DUF1552"/>
</dbReference>
<accession>A0A8E6BCN2</accession>
<dbReference type="KEGG" id="tsph:KIH39_12785"/>
<evidence type="ECO:0000313" key="1">
    <source>
        <dbReference type="EMBL" id="QVL34743.1"/>
    </source>
</evidence>